<dbReference type="EMBL" id="JAPMOS010000019">
    <property type="protein sequence ID" value="KAJ4459499.1"/>
    <property type="molecule type" value="Genomic_DNA"/>
</dbReference>
<evidence type="ECO:0000313" key="14">
    <source>
        <dbReference type="EMBL" id="KAJ4459499.1"/>
    </source>
</evidence>
<keyword evidence="10" id="KW-0505">Motor protein</keyword>
<evidence type="ECO:0000256" key="1">
    <source>
        <dbReference type="ARBA" id="ARBA00004138"/>
    </source>
</evidence>
<dbReference type="InterPro" id="IPR040045">
    <property type="entry name" value="DYNC2LI1"/>
</dbReference>
<gene>
    <name evidence="14" type="ORF">PAPYR_4556</name>
</gene>
<keyword evidence="15" id="KW-1185">Reference proteome</keyword>
<keyword evidence="9" id="KW-0969">Cilium</keyword>
<comment type="caution">
    <text evidence="14">The sequence shown here is derived from an EMBL/GenBank/DDBJ whole genome shotgun (WGS) entry which is preliminary data.</text>
</comment>
<keyword evidence="4" id="KW-0217">Developmental protein</keyword>
<evidence type="ECO:0000256" key="12">
    <source>
        <dbReference type="ARBA" id="ARBA00023273"/>
    </source>
</evidence>
<feature type="compositionally biased region" description="Low complexity" evidence="13">
    <location>
        <begin position="374"/>
        <end position="384"/>
    </location>
</feature>
<keyword evidence="6" id="KW-0493">Microtubule</keyword>
<evidence type="ECO:0000256" key="5">
    <source>
        <dbReference type="ARBA" id="ARBA00022490"/>
    </source>
</evidence>
<comment type="subcellular location">
    <subcellularLocation>
        <location evidence="1">Cell projection</location>
        <location evidence="1">Cilium</location>
    </subcellularLocation>
    <subcellularLocation>
        <location evidence="2">Cytoplasm</location>
        <location evidence="2">Cytoskeleton</location>
    </subcellularLocation>
</comment>
<organism evidence="14 15">
    <name type="scientific">Paratrimastix pyriformis</name>
    <dbReference type="NCBI Taxonomy" id="342808"/>
    <lineage>
        <taxon>Eukaryota</taxon>
        <taxon>Metamonada</taxon>
        <taxon>Preaxostyla</taxon>
        <taxon>Paratrimastigidae</taxon>
        <taxon>Paratrimastix</taxon>
    </lineage>
</organism>
<reference evidence="14" key="1">
    <citation type="journal article" date="2022" name="bioRxiv">
        <title>Genomics of Preaxostyla Flagellates Illuminates Evolutionary Transitions and the Path Towards Mitochondrial Loss.</title>
        <authorList>
            <person name="Novak L.V.F."/>
            <person name="Treitli S.C."/>
            <person name="Pyrih J."/>
            <person name="Halakuc P."/>
            <person name="Pipaliya S.V."/>
            <person name="Vacek V."/>
            <person name="Brzon O."/>
            <person name="Soukal P."/>
            <person name="Eme L."/>
            <person name="Dacks J.B."/>
            <person name="Karnkowska A."/>
            <person name="Elias M."/>
            <person name="Hampl V."/>
        </authorList>
    </citation>
    <scope>NUCLEOTIDE SEQUENCE</scope>
    <source>
        <strain evidence="14">RCP-MX</strain>
    </source>
</reference>
<accession>A0ABQ8UQ80</accession>
<sequence length="403" mass="42222">MEMIECRADEFELGLQILQPGFPFLFSAIVCSIIQSPGVFPPPNQLKSTLGLDYTFARKSGATGDFVVSIYELGGGDSYLTLSEVPITPATVANCVVFILVDLSRPRTVMDQARLWLHNVTERVAAATAGLQKTNQAAAIGIAKRAVEQSKGGSQWCGIPLVLVATHYDAFRQHDPPSRTGDPSPRSSRCLRPGCLAPAAEPPLPCRLTPAAEPPQARGPAEFPAVAVGRALLVVAVGPAERLHGAAAAGPPAPRDLATAKALGWMRTLVLQAPLRHPLAPVLDPAAPLHVPAGADSMPALEPPGQAGRGSSPDALFQYWRDQVQAAFPGADPAWPSPPIDDGSFQAQLGRFGEPLIDSRLADLQIECPIPSHSPMAGAVGPAGSPSPSPSPASGRAPSRRRP</sequence>
<evidence type="ECO:0000313" key="15">
    <source>
        <dbReference type="Proteomes" id="UP001141327"/>
    </source>
</evidence>
<evidence type="ECO:0000256" key="6">
    <source>
        <dbReference type="ARBA" id="ARBA00022701"/>
    </source>
</evidence>
<keyword evidence="7" id="KW-0970">Cilium biogenesis/degradation</keyword>
<name>A0ABQ8UQ80_9EUKA</name>
<dbReference type="PANTHER" id="PTHR13236">
    <property type="entry name" value="DYNEIN 2 LIGHT INTERMEDIATE CHAIN, ISOFORM 2"/>
    <property type="match status" value="1"/>
</dbReference>
<evidence type="ECO:0000256" key="11">
    <source>
        <dbReference type="ARBA" id="ARBA00023212"/>
    </source>
</evidence>
<evidence type="ECO:0000256" key="8">
    <source>
        <dbReference type="ARBA" id="ARBA00023017"/>
    </source>
</evidence>
<evidence type="ECO:0000256" key="9">
    <source>
        <dbReference type="ARBA" id="ARBA00023069"/>
    </source>
</evidence>
<protein>
    <submittedName>
        <fullName evidence="14">Dynein light intermediate chain 2</fullName>
    </submittedName>
</protein>
<feature type="region of interest" description="Disordered" evidence="13">
    <location>
        <begin position="173"/>
        <end position="194"/>
    </location>
</feature>
<proteinExistence type="inferred from homology"/>
<dbReference type="Proteomes" id="UP001141327">
    <property type="component" value="Unassembled WGS sequence"/>
</dbReference>
<keyword evidence="11" id="KW-0206">Cytoskeleton</keyword>
<dbReference type="PANTHER" id="PTHR13236:SF0">
    <property type="entry name" value="CYTOPLASMIC DYNEIN 2 LIGHT INTERMEDIATE CHAIN 1"/>
    <property type="match status" value="1"/>
</dbReference>
<evidence type="ECO:0000256" key="3">
    <source>
        <dbReference type="ARBA" id="ARBA00006831"/>
    </source>
</evidence>
<evidence type="ECO:0000256" key="4">
    <source>
        <dbReference type="ARBA" id="ARBA00022473"/>
    </source>
</evidence>
<keyword evidence="5" id="KW-0963">Cytoplasm</keyword>
<evidence type="ECO:0000256" key="13">
    <source>
        <dbReference type="SAM" id="MobiDB-lite"/>
    </source>
</evidence>
<evidence type="ECO:0000256" key="7">
    <source>
        <dbReference type="ARBA" id="ARBA00022794"/>
    </source>
</evidence>
<comment type="similarity">
    <text evidence="3">Belongs to the dynein light intermediate chain family.</text>
</comment>
<keyword evidence="8" id="KW-0243">Dynein</keyword>
<feature type="region of interest" description="Disordered" evidence="13">
    <location>
        <begin position="368"/>
        <end position="403"/>
    </location>
</feature>
<evidence type="ECO:0000256" key="2">
    <source>
        <dbReference type="ARBA" id="ARBA00004245"/>
    </source>
</evidence>
<evidence type="ECO:0000256" key="10">
    <source>
        <dbReference type="ARBA" id="ARBA00023175"/>
    </source>
</evidence>
<keyword evidence="12" id="KW-0966">Cell projection</keyword>